<evidence type="ECO:0000313" key="1">
    <source>
        <dbReference type="EMBL" id="KAJ6976217.1"/>
    </source>
</evidence>
<organism evidence="1 2">
    <name type="scientific">Populus alba x Populus x berolinensis</name>
    <dbReference type="NCBI Taxonomy" id="444605"/>
    <lineage>
        <taxon>Eukaryota</taxon>
        <taxon>Viridiplantae</taxon>
        <taxon>Streptophyta</taxon>
        <taxon>Embryophyta</taxon>
        <taxon>Tracheophyta</taxon>
        <taxon>Spermatophyta</taxon>
        <taxon>Magnoliopsida</taxon>
        <taxon>eudicotyledons</taxon>
        <taxon>Gunneridae</taxon>
        <taxon>Pentapetalae</taxon>
        <taxon>rosids</taxon>
        <taxon>fabids</taxon>
        <taxon>Malpighiales</taxon>
        <taxon>Salicaceae</taxon>
        <taxon>Saliceae</taxon>
        <taxon>Populus</taxon>
    </lineage>
</organism>
<comment type="caution">
    <text evidence="1">The sequence shown here is derived from an EMBL/GenBank/DDBJ whole genome shotgun (WGS) entry which is preliminary data.</text>
</comment>
<accession>A0AAD6M2F3</accession>
<dbReference type="Proteomes" id="UP001164929">
    <property type="component" value="Chromosome 13"/>
</dbReference>
<sequence>MLNSWTPDSTVSRTILRTSCGVKAFLYQTRSRLKIQMRTAKIRVFNH</sequence>
<protein>
    <submittedName>
        <fullName evidence="1">Uncharacterized protein</fullName>
    </submittedName>
</protein>
<name>A0AAD6M2F3_9ROSI</name>
<evidence type="ECO:0000313" key="2">
    <source>
        <dbReference type="Proteomes" id="UP001164929"/>
    </source>
</evidence>
<dbReference type="EMBL" id="JAQIZT010000013">
    <property type="protein sequence ID" value="KAJ6976217.1"/>
    <property type="molecule type" value="Genomic_DNA"/>
</dbReference>
<keyword evidence="2" id="KW-1185">Reference proteome</keyword>
<gene>
    <name evidence="1" type="ORF">NC653_031919</name>
</gene>
<proteinExistence type="predicted"/>
<dbReference type="AlphaFoldDB" id="A0AAD6M2F3"/>
<reference evidence="1" key="1">
    <citation type="journal article" date="2023" name="Mol. Ecol. Resour.">
        <title>Chromosome-level genome assembly of a triploid poplar Populus alba 'Berolinensis'.</title>
        <authorList>
            <person name="Chen S."/>
            <person name="Yu Y."/>
            <person name="Wang X."/>
            <person name="Wang S."/>
            <person name="Zhang T."/>
            <person name="Zhou Y."/>
            <person name="He R."/>
            <person name="Meng N."/>
            <person name="Wang Y."/>
            <person name="Liu W."/>
            <person name="Liu Z."/>
            <person name="Liu J."/>
            <person name="Guo Q."/>
            <person name="Huang H."/>
            <person name="Sederoff R.R."/>
            <person name="Wang G."/>
            <person name="Qu G."/>
            <person name="Chen S."/>
        </authorList>
    </citation>
    <scope>NUCLEOTIDE SEQUENCE</scope>
    <source>
        <strain evidence="1">SC-2020</strain>
    </source>
</reference>